<feature type="domain" description="DSBA-like thioredoxin" evidence="1">
    <location>
        <begin position="10"/>
        <end position="186"/>
    </location>
</feature>
<dbReference type="CDD" id="cd03025">
    <property type="entry name" value="DsbA_FrnE_like"/>
    <property type="match status" value="1"/>
</dbReference>
<dbReference type="Proteomes" id="UP000032874">
    <property type="component" value="Unassembled WGS sequence"/>
</dbReference>
<dbReference type="GO" id="GO:0016853">
    <property type="term" value="F:isomerase activity"/>
    <property type="evidence" value="ECO:0007669"/>
    <property type="project" value="UniProtKB-KW"/>
</dbReference>
<dbReference type="AlphaFoldDB" id="A0A093S5H9"/>
<reference evidence="2 3" key="1">
    <citation type="submission" date="2014-08" db="EMBL/GenBank/DDBJ databases">
        <title>Genome sequences of NCPPB Pectobacterium isolates.</title>
        <authorList>
            <person name="Glover R.H."/>
            <person name="Sapp M."/>
            <person name="Elphinstone J."/>
        </authorList>
    </citation>
    <scope>NUCLEOTIDE SEQUENCE [LARGE SCALE GENOMIC DNA]</scope>
    <source>
        <strain evidence="2 3">NCPPB 2795</strain>
    </source>
</reference>
<gene>
    <name evidence="2" type="ORF">KP22_11720</name>
</gene>
<dbReference type="RefSeq" id="WP_039324362.1">
    <property type="nucleotide sequence ID" value="NZ_JQHM01000003.1"/>
</dbReference>
<comment type="caution">
    <text evidence="2">The sequence shown here is derived from an EMBL/GenBank/DDBJ whole genome shotgun (WGS) entry which is preliminary data.</text>
</comment>
<organism evidence="2 3">
    <name type="scientific">Pectobacterium betavasculorum</name>
    <dbReference type="NCBI Taxonomy" id="55207"/>
    <lineage>
        <taxon>Bacteria</taxon>
        <taxon>Pseudomonadati</taxon>
        <taxon>Pseudomonadota</taxon>
        <taxon>Gammaproteobacteria</taxon>
        <taxon>Enterobacterales</taxon>
        <taxon>Pectobacteriaceae</taxon>
        <taxon>Pectobacterium</taxon>
    </lineage>
</organism>
<sequence length="218" mass="23964">MATVRLHYIYDPLCGWCYAAAPLALAAQEIDGLELILHGGGMMTGSNSRTITPEWHDYVIPHDRRIAQLTGQTFGEDYYEGLLRDTSVVLDSAPPTAAVLAAEAMDDKGMEMLHQIERAHYVSGLKIVDAAVLRQCAEEIGLDGDAFCTEFAFIQVEALSRHINASRELLAKVRGQGFPTFALEDANGNFQQIPAANYLGQVEAWRKVLTQMVNHTAV</sequence>
<evidence type="ECO:0000259" key="1">
    <source>
        <dbReference type="Pfam" id="PF01323"/>
    </source>
</evidence>
<dbReference type="SUPFAM" id="SSF52833">
    <property type="entry name" value="Thioredoxin-like"/>
    <property type="match status" value="1"/>
</dbReference>
<evidence type="ECO:0000313" key="3">
    <source>
        <dbReference type="Proteomes" id="UP000032874"/>
    </source>
</evidence>
<dbReference type="GO" id="GO:0016491">
    <property type="term" value="F:oxidoreductase activity"/>
    <property type="evidence" value="ECO:0007669"/>
    <property type="project" value="InterPro"/>
</dbReference>
<dbReference type="InterPro" id="IPR001853">
    <property type="entry name" value="DSBA-like_thioredoxin_dom"/>
</dbReference>
<protein>
    <submittedName>
        <fullName evidence="2">Protein-disulfide isomerase</fullName>
    </submittedName>
</protein>
<evidence type="ECO:0000313" key="2">
    <source>
        <dbReference type="EMBL" id="KFX05366.1"/>
    </source>
</evidence>
<dbReference type="Gene3D" id="3.40.30.10">
    <property type="entry name" value="Glutaredoxin"/>
    <property type="match status" value="1"/>
</dbReference>
<dbReference type="eggNOG" id="COG3531">
    <property type="taxonomic scope" value="Bacteria"/>
</dbReference>
<dbReference type="STRING" id="55207.KP22_11720"/>
<dbReference type="EMBL" id="JQHM01000003">
    <property type="protein sequence ID" value="KFX05366.1"/>
    <property type="molecule type" value="Genomic_DNA"/>
</dbReference>
<keyword evidence="2" id="KW-0413">Isomerase</keyword>
<name>A0A093S5H9_9GAMM</name>
<proteinExistence type="predicted"/>
<accession>A0A093S5H9</accession>
<dbReference type="Pfam" id="PF01323">
    <property type="entry name" value="DSBA"/>
    <property type="match status" value="1"/>
</dbReference>
<dbReference type="InterPro" id="IPR036249">
    <property type="entry name" value="Thioredoxin-like_sf"/>
</dbReference>